<dbReference type="AlphaFoldDB" id="A0A443LN60"/>
<proteinExistence type="predicted"/>
<sequence length="220" mass="24421">MELNTYPLILMWSYIKGATTMPENGFTIEVNDREASEALAALLRRMEERRGFYQNVAELLASSSRENFRKQTAPSGTPWAKLKAATIRERTRKGQLPLTILNTNGVKDGIHLQAAISQDADNDAARVGVLDQDPVRHYAAIHQFGGTIPIPARKGRIYRHYDPTTGVTGRKFVSPKSDGARATEVDIAGYMVTMPARPYLGVSAEDEMEIMLLAEDWIGL</sequence>
<reference evidence="1 2" key="1">
    <citation type="submission" date="2019-01" db="EMBL/GenBank/DDBJ databases">
        <title>Sinorhodobacter populi sp. nov. isolated from the symptomatic bark tissue of Populus euramericana canker.</title>
        <authorList>
            <person name="Xu G."/>
        </authorList>
    </citation>
    <scope>NUCLEOTIDE SEQUENCE [LARGE SCALE GENOMIC DNA]</scope>
    <source>
        <strain evidence="1 2">CCTCC AB2012026</strain>
    </source>
</reference>
<comment type="caution">
    <text evidence="1">The sequence shown here is derived from an EMBL/GenBank/DDBJ whole genome shotgun (WGS) entry which is preliminary data.</text>
</comment>
<dbReference type="OrthoDB" id="2081253at2"/>
<protein>
    <submittedName>
        <fullName evidence="1">Phage virion morphogenesis protein</fullName>
    </submittedName>
</protein>
<dbReference type="InterPro" id="IPR006522">
    <property type="entry name" value="Phage_virion_morphogenesis"/>
</dbReference>
<name>A0A443LN60_9RHOB</name>
<dbReference type="NCBIfam" id="TIGR01635">
    <property type="entry name" value="tail_comp_S"/>
    <property type="match status" value="1"/>
</dbReference>
<keyword evidence="2" id="KW-1185">Reference proteome</keyword>
<evidence type="ECO:0000313" key="2">
    <source>
        <dbReference type="Proteomes" id="UP000286594"/>
    </source>
</evidence>
<dbReference type="EMBL" id="SAVB01000006">
    <property type="protein sequence ID" value="RWR50596.1"/>
    <property type="molecule type" value="Genomic_DNA"/>
</dbReference>
<organism evidence="1 2">
    <name type="scientific">Paenirhodobacter ferrireducens</name>
    <dbReference type="NCBI Taxonomy" id="1215032"/>
    <lineage>
        <taxon>Bacteria</taxon>
        <taxon>Pseudomonadati</taxon>
        <taxon>Pseudomonadota</taxon>
        <taxon>Alphaproteobacteria</taxon>
        <taxon>Rhodobacterales</taxon>
        <taxon>Rhodobacter group</taxon>
        <taxon>Paenirhodobacter</taxon>
    </lineage>
</organism>
<evidence type="ECO:0000313" key="1">
    <source>
        <dbReference type="EMBL" id="RWR50596.1"/>
    </source>
</evidence>
<accession>A0A443LN60</accession>
<dbReference type="Proteomes" id="UP000286594">
    <property type="component" value="Unassembled WGS sequence"/>
</dbReference>
<dbReference type="Pfam" id="PF05069">
    <property type="entry name" value="Phage_tail_S"/>
    <property type="match status" value="1"/>
</dbReference>
<gene>
    <name evidence="1" type="ORF">EOW65_06470</name>
</gene>